<sequence length="126" mass="14340">MIIYSLFFSSVYDVLIVFWAESAVIAFYNILKLATAGWEHTQTMFAGIPFGAGIMLVVRLGMIVFFLVHFSLFMFAHLFMGFKDTALLDEVDQAVTIFLTEVIPTGRFQGWLPEVYLRLSHSQGEE</sequence>
<keyword evidence="1" id="KW-1133">Transmembrane helix</keyword>
<evidence type="ECO:0000256" key="1">
    <source>
        <dbReference type="SAM" id="Phobius"/>
    </source>
</evidence>
<feature type="transmembrane region" description="Helical" evidence="1">
    <location>
        <begin position="50"/>
        <end position="75"/>
    </location>
</feature>
<keyword evidence="1" id="KW-0812">Transmembrane</keyword>
<accession>X1V5K2</accession>
<feature type="transmembrane region" description="Helical" evidence="1">
    <location>
        <begin position="12"/>
        <end position="30"/>
    </location>
</feature>
<protein>
    <submittedName>
        <fullName evidence="2">Uncharacterized protein</fullName>
    </submittedName>
</protein>
<dbReference type="InterPro" id="IPR045466">
    <property type="entry name" value="DUF6498"/>
</dbReference>
<proteinExistence type="predicted"/>
<evidence type="ECO:0000313" key="2">
    <source>
        <dbReference type="EMBL" id="GAJ25068.1"/>
    </source>
</evidence>
<organism evidence="2">
    <name type="scientific">marine sediment metagenome</name>
    <dbReference type="NCBI Taxonomy" id="412755"/>
    <lineage>
        <taxon>unclassified sequences</taxon>
        <taxon>metagenomes</taxon>
        <taxon>ecological metagenomes</taxon>
    </lineage>
</organism>
<gene>
    <name evidence="2" type="ORF">S12H4_56366</name>
</gene>
<name>X1V5K2_9ZZZZ</name>
<comment type="caution">
    <text evidence="2">The sequence shown here is derived from an EMBL/GenBank/DDBJ whole genome shotgun (WGS) entry which is preliminary data.</text>
</comment>
<dbReference type="AlphaFoldDB" id="X1V5K2"/>
<dbReference type="EMBL" id="BARW01036286">
    <property type="protein sequence ID" value="GAJ25068.1"/>
    <property type="molecule type" value="Genomic_DNA"/>
</dbReference>
<keyword evidence="1" id="KW-0472">Membrane</keyword>
<reference evidence="2" key="1">
    <citation type="journal article" date="2014" name="Front. Microbiol.">
        <title>High frequency of phylogenetically diverse reductive dehalogenase-homologous genes in deep subseafloor sedimentary metagenomes.</title>
        <authorList>
            <person name="Kawai M."/>
            <person name="Futagami T."/>
            <person name="Toyoda A."/>
            <person name="Takaki Y."/>
            <person name="Nishi S."/>
            <person name="Hori S."/>
            <person name="Arai W."/>
            <person name="Tsubouchi T."/>
            <person name="Morono Y."/>
            <person name="Uchiyama I."/>
            <person name="Ito T."/>
            <person name="Fujiyama A."/>
            <person name="Inagaki F."/>
            <person name="Takami H."/>
        </authorList>
    </citation>
    <scope>NUCLEOTIDE SEQUENCE</scope>
    <source>
        <strain evidence="2">Expedition CK06-06</strain>
    </source>
</reference>
<dbReference type="Pfam" id="PF20108">
    <property type="entry name" value="DUF6498"/>
    <property type="match status" value="1"/>
</dbReference>